<feature type="binding site" evidence="4">
    <location>
        <position position="34"/>
    </location>
    <ligand>
        <name>NAD(+)</name>
        <dbReference type="ChEBI" id="CHEBI:57540"/>
    </ligand>
</feature>
<dbReference type="HAMAP" id="MF_01968">
    <property type="entry name" value="Sirtuin_ClassU"/>
    <property type="match status" value="1"/>
</dbReference>
<dbReference type="PROSITE" id="PS50305">
    <property type="entry name" value="SIRTUIN"/>
    <property type="match status" value="1"/>
</dbReference>
<dbReference type="InterPro" id="IPR029035">
    <property type="entry name" value="DHS-like_NAD/FAD-binding_dom"/>
</dbReference>
<dbReference type="SUPFAM" id="SSF52467">
    <property type="entry name" value="DHS-like NAD/FAD-binding domain"/>
    <property type="match status" value="1"/>
</dbReference>
<evidence type="ECO:0000256" key="2">
    <source>
        <dbReference type="ARBA" id="ARBA00022679"/>
    </source>
</evidence>
<feature type="binding site" evidence="4 5">
    <location>
        <position position="154"/>
    </location>
    <ligand>
        <name>Zn(2+)</name>
        <dbReference type="ChEBI" id="CHEBI:29105"/>
    </ligand>
</feature>
<dbReference type="EMBL" id="BMAQ01000005">
    <property type="protein sequence ID" value="GFR37322.1"/>
    <property type="molecule type" value="Genomic_DNA"/>
</dbReference>
<comment type="catalytic activity">
    <reaction evidence="4">
        <text>N(6)-acetyl-L-lysyl-[protein] + NAD(+) + H2O = 2''-O-acetyl-ADP-D-ribose + nicotinamide + L-lysyl-[protein]</text>
        <dbReference type="Rhea" id="RHEA:43636"/>
        <dbReference type="Rhea" id="RHEA-COMP:9752"/>
        <dbReference type="Rhea" id="RHEA-COMP:10731"/>
        <dbReference type="ChEBI" id="CHEBI:15377"/>
        <dbReference type="ChEBI" id="CHEBI:17154"/>
        <dbReference type="ChEBI" id="CHEBI:29969"/>
        <dbReference type="ChEBI" id="CHEBI:57540"/>
        <dbReference type="ChEBI" id="CHEBI:61930"/>
        <dbReference type="ChEBI" id="CHEBI:83767"/>
        <dbReference type="EC" id="2.3.1.286"/>
    </reaction>
</comment>
<dbReference type="RefSeq" id="WP_200965617.1">
    <property type="nucleotide sequence ID" value="NZ_BMAQ01000005.1"/>
</dbReference>
<feature type="binding site" evidence="4">
    <location>
        <position position="35"/>
    </location>
    <ligand>
        <name>NAD(+)</name>
        <dbReference type="ChEBI" id="CHEBI:57540"/>
    </ligand>
</feature>
<comment type="cofactor">
    <cofactor evidence="4">
        <name>Zn(2+)</name>
        <dbReference type="ChEBI" id="CHEBI:29105"/>
    </cofactor>
    <text evidence="4">Binds 1 zinc ion per subunit.</text>
</comment>
<name>A0A916QAT5_9BACL</name>
<organism evidence="7 8">
    <name type="scientific">Insulibacter thermoxylanivorax</name>
    <dbReference type="NCBI Taxonomy" id="2749268"/>
    <lineage>
        <taxon>Bacteria</taxon>
        <taxon>Bacillati</taxon>
        <taxon>Bacillota</taxon>
        <taxon>Bacilli</taxon>
        <taxon>Bacillales</taxon>
        <taxon>Paenibacillaceae</taxon>
        <taxon>Insulibacter</taxon>
    </lineage>
</organism>
<dbReference type="AlphaFoldDB" id="A0A916QAT5"/>
<comment type="similarity">
    <text evidence="4">Belongs to the sirtuin family. Class U subfamily.</text>
</comment>
<evidence type="ECO:0000259" key="6">
    <source>
        <dbReference type="PROSITE" id="PS50305"/>
    </source>
</evidence>
<comment type="function">
    <text evidence="4">NAD-dependent protein deacetylase which modulates the activities of several enzymes which are inactive in their acetylated form.</text>
</comment>
<evidence type="ECO:0000313" key="8">
    <source>
        <dbReference type="Proteomes" id="UP000654993"/>
    </source>
</evidence>
<feature type="binding site" evidence="4">
    <location>
        <position position="107"/>
    </location>
    <ligand>
        <name>NAD(+)</name>
        <dbReference type="ChEBI" id="CHEBI:57540"/>
    </ligand>
</feature>
<dbReference type="InterPro" id="IPR026590">
    <property type="entry name" value="Ssirtuin_cat_dom"/>
</dbReference>
<evidence type="ECO:0000256" key="4">
    <source>
        <dbReference type="HAMAP-Rule" id="MF_01968"/>
    </source>
</evidence>
<dbReference type="InterPro" id="IPR003000">
    <property type="entry name" value="Sirtuin"/>
</dbReference>
<accession>A0A916QAT5</accession>
<proteinExistence type="inferred from homology"/>
<dbReference type="PANTHER" id="PTHR11085">
    <property type="entry name" value="NAD-DEPENDENT PROTEIN DEACYLASE SIRTUIN-5, MITOCHONDRIAL-RELATED"/>
    <property type="match status" value="1"/>
</dbReference>
<evidence type="ECO:0000256" key="3">
    <source>
        <dbReference type="ARBA" id="ARBA00023027"/>
    </source>
</evidence>
<dbReference type="PANTHER" id="PTHR11085:SF4">
    <property type="entry name" value="NAD-DEPENDENT PROTEIN DEACYLASE"/>
    <property type="match status" value="1"/>
</dbReference>
<feature type="binding site" evidence="4">
    <location>
        <position position="106"/>
    </location>
    <ligand>
        <name>NAD(+)</name>
        <dbReference type="ChEBI" id="CHEBI:57540"/>
    </ligand>
</feature>
<dbReference type="GO" id="GO:0005737">
    <property type="term" value="C:cytoplasm"/>
    <property type="evidence" value="ECO:0007669"/>
    <property type="project" value="UniProtKB-SubCell"/>
</dbReference>
<evidence type="ECO:0000313" key="7">
    <source>
        <dbReference type="EMBL" id="GFR37322.1"/>
    </source>
</evidence>
<feature type="binding site" evidence="4">
    <location>
        <position position="106"/>
    </location>
    <ligand>
        <name>nicotinamide</name>
        <dbReference type="ChEBI" id="CHEBI:17154"/>
    </ligand>
</feature>
<dbReference type="Gene3D" id="3.40.50.1220">
    <property type="entry name" value="TPP-binding domain"/>
    <property type="match status" value="1"/>
</dbReference>
<dbReference type="InterPro" id="IPR026591">
    <property type="entry name" value="Sirtuin_cat_small_dom_sf"/>
</dbReference>
<evidence type="ECO:0000256" key="5">
    <source>
        <dbReference type="PROSITE-ProRule" id="PRU00236"/>
    </source>
</evidence>
<comment type="caution">
    <text evidence="4">Lacks conserved residue(s) required for the propagation of feature annotation.</text>
</comment>
<feature type="binding site" evidence="4 5">
    <location>
        <position position="130"/>
    </location>
    <ligand>
        <name>Zn(2+)</name>
        <dbReference type="ChEBI" id="CHEBI:29105"/>
    </ligand>
</feature>
<feature type="binding site" evidence="4">
    <location>
        <position position="23"/>
    </location>
    <ligand>
        <name>NAD(+)</name>
        <dbReference type="ChEBI" id="CHEBI:57540"/>
    </ligand>
</feature>
<feature type="binding site" evidence="4">
    <location>
        <position position="193"/>
    </location>
    <ligand>
        <name>NAD(+)</name>
        <dbReference type="ChEBI" id="CHEBI:57540"/>
    </ligand>
</feature>
<feature type="binding site" evidence="4">
    <location>
        <position position="122"/>
    </location>
    <ligand>
        <name>NAD(+)</name>
        <dbReference type="ChEBI" id="CHEBI:57540"/>
    </ligand>
</feature>
<dbReference type="GO" id="GO:0017136">
    <property type="term" value="F:histone deacetylase activity, NAD-dependent"/>
    <property type="evidence" value="ECO:0007669"/>
    <property type="project" value="TreeGrafter"/>
</dbReference>
<feature type="binding site" evidence="4 5">
    <location>
        <position position="133"/>
    </location>
    <ligand>
        <name>Zn(2+)</name>
        <dbReference type="ChEBI" id="CHEBI:29105"/>
    </ligand>
</feature>
<feature type="domain" description="Deacetylase sirtuin-type" evidence="6">
    <location>
        <begin position="1"/>
        <end position="245"/>
    </location>
</feature>
<dbReference type="InterPro" id="IPR028628">
    <property type="entry name" value="Sirtuin_class_U"/>
</dbReference>
<feature type="binding site" evidence="4">
    <location>
        <position position="104"/>
    </location>
    <ligand>
        <name>NAD(+)</name>
        <dbReference type="ChEBI" id="CHEBI:57540"/>
    </ligand>
</feature>
<dbReference type="InterPro" id="IPR050134">
    <property type="entry name" value="NAD-dep_sirtuin_deacylases"/>
</dbReference>
<comment type="caution">
    <text evidence="7">The sequence shown here is derived from an EMBL/GenBank/DDBJ whole genome shotgun (WGS) entry which is preliminary data.</text>
</comment>
<dbReference type="EC" id="2.3.1.286" evidence="4"/>
<feature type="binding site" evidence="4">
    <location>
        <position position="215"/>
    </location>
    <ligand>
        <name>NAD(+)</name>
        <dbReference type="ChEBI" id="CHEBI:57540"/>
    </ligand>
</feature>
<reference evidence="7" key="2">
    <citation type="journal article" date="2021" name="Data Brief">
        <title>Draft genome sequence data of the facultative, thermophilic, xylanolytic bacterium Paenibacillus sp. strain DA-C8.</title>
        <authorList>
            <person name="Chhe C."/>
            <person name="Uke A."/>
            <person name="Baramee S."/>
            <person name="Ungkulpasvich U."/>
            <person name="Tachaapaikoon C."/>
            <person name="Pason P."/>
            <person name="Waeonukul R."/>
            <person name="Ratanakhanokchai K."/>
            <person name="Kosugi A."/>
        </authorList>
    </citation>
    <scope>NUCLEOTIDE SEQUENCE</scope>
    <source>
        <strain evidence="7">DA-C8</strain>
    </source>
</reference>
<dbReference type="Gene3D" id="3.30.1600.10">
    <property type="entry name" value="SIR2/SIRT2 'Small Domain"/>
    <property type="match status" value="1"/>
</dbReference>
<feature type="binding site" evidence="4 5">
    <location>
        <position position="152"/>
    </location>
    <ligand>
        <name>Zn(2+)</name>
        <dbReference type="ChEBI" id="CHEBI:29105"/>
    </ligand>
</feature>
<protein>
    <recommendedName>
        <fullName evidence="4">NAD-dependent protein deacetylase</fullName>
        <ecNumber evidence="4">2.3.1.286</ecNumber>
    </recommendedName>
    <alternativeName>
        <fullName evidence="4">Regulatory protein SIR2 homolog</fullName>
    </alternativeName>
</protein>
<feature type="binding site" evidence="4">
    <location>
        <position position="192"/>
    </location>
    <ligand>
        <name>NAD(+)</name>
        <dbReference type="ChEBI" id="CHEBI:57540"/>
    </ligand>
</feature>
<sequence>MMDYQALGELIRNSDNIVFFGGAGTSTESGIPDFRSADGLYNADTGVNVPPEEILSRDFFFAHTEDFYKFYKEHLIHPHAKPHPGHEALVHLERQGKLKAIITQNIDGLHQMAGSTNVLELHGSVHRNYCLDCRRFHSLDEVMASEGLVPRCECGGMVKPDVVLYQEGLDMQLLDRAVNYIREADVLIVAGTSLTVQPAASLVRYYLGGRFFLINKSSTPYDSFADYVITDSFAKVMPILAGVSD</sequence>
<feature type="binding site" evidence="4">
    <location>
        <position position="27"/>
    </location>
    <ligand>
        <name>NAD(+)</name>
        <dbReference type="ChEBI" id="CHEBI:57540"/>
    </ligand>
</feature>
<dbReference type="NCBIfam" id="NF001752">
    <property type="entry name" value="PRK00481.1-1"/>
    <property type="match status" value="1"/>
</dbReference>
<evidence type="ECO:0000256" key="1">
    <source>
        <dbReference type="ARBA" id="ARBA00022490"/>
    </source>
</evidence>
<keyword evidence="2 4" id="KW-0808">Transferase</keyword>
<feature type="binding site" evidence="4">
    <location>
        <position position="107"/>
    </location>
    <ligand>
        <name>nicotinamide</name>
        <dbReference type="ChEBI" id="CHEBI:17154"/>
    </ligand>
</feature>
<dbReference type="GO" id="GO:0070403">
    <property type="term" value="F:NAD+ binding"/>
    <property type="evidence" value="ECO:0007669"/>
    <property type="project" value="UniProtKB-UniRule"/>
</dbReference>
<keyword evidence="1 4" id="KW-0963">Cytoplasm</keyword>
<comment type="subcellular location">
    <subcellularLocation>
        <location evidence="4">Cytoplasm</location>
    </subcellularLocation>
</comment>
<gene>
    <name evidence="7" type="primary">cobB_1</name>
    <name evidence="4" type="synonym">cobB</name>
    <name evidence="7" type="ORF">PRECH8_06180</name>
</gene>
<feature type="active site" description="Proton acceptor" evidence="4 5">
    <location>
        <position position="122"/>
    </location>
</feature>
<keyword evidence="4 5" id="KW-0479">Metal-binding</keyword>
<feature type="binding site" evidence="4">
    <location>
        <position position="34"/>
    </location>
    <ligand>
        <name>nicotinamide</name>
        <dbReference type="ChEBI" id="CHEBI:17154"/>
    </ligand>
</feature>
<keyword evidence="3 4" id="KW-0520">NAD</keyword>
<keyword evidence="4 5" id="KW-0862">Zinc</keyword>
<dbReference type="Proteomes" id="UP000654993">
    <property type="component" value="Unassembled WGS sequence"/>
</dbReference>
<reference evidence="7" key="1">
    <citation type="submission" date="2020-08" db="EMBL/GenBank/DDBJ databases">
        <authorList>
            <person name="Uke A."/>
            <person name="Chhe C."/>
            <person name="Baramee S."/>
            <person name="Kosugi A."/>
        </authorList>
    </citation>
    <scope>NUCLEOTIDE SEQUENCE</scope>
    <source>
        <strain evidence="7">DA-C8</strain>
    </source>
</reference>
<keyword evidence="8" id="KW-1185">Reference proteome</keyword>
<dbReference type="Pfam" id="PF02146">
    <property type="entry name" value="SIR2"/>
    <property type="match status" value="1"/>
</dbReference>
<dbReference type="GO" id="GO:0008270">
    <property type="term" value="F:zinc ion binding"/>
    <property type="evidence" value="ECO:0007669"/>
    <property type="project" value="UniProtKB-UniRule"/>
</dbReference>